<dbReference type="Proteomes" id="UP001157502">
    <property type="component" value="Chromosome 9"/>
</dbReference>
<reference evidence="1" key="1">
    <citation type="submission" date="2021-05" db="EMBL/GenBank/DDBJ databases">
        <authorList>
            <person name="Pan Q."/>
            <person name="Jouanno E."/>
            <person name="Zahm M."/>
            <person name="Klopp C."/>
            <person name="Cabau C."/>
            <person name="Louis A."/>
            <person name="Berthelot C."/>
            <person name="Parey E."/>
            <person name="Roest Crollius H."/>
            <person name="Montfort J."/>
            <person name="Robinson-Rechavi M."/>
            <person name="Bouchez O."/>
            <person name="Lampietro C."/>
            <person name="Lopez Roques C."/>
            <person name="Donnadieu C."/>
            <person name="Postlethwait J."/>
            <person name="Bobe J."/>
            <person name="Dillon D."/>
            <person name="Chandos A."/>
            <person name="von Hippel F."/>
            <person name="Guiguen Y."/>
        </authorList>
    </citation>
    <scope>NUCLEOTIDE SEQUENCE</scope>
    <source>
        <strain evidence="1">YG-Jan2019</strain>
    </source>
</reference>
<evidence type="ECO:0000313" key="2">
    <source>
        <dbReference type="Proteomes" id="UP001157502"/>
    </source>
</evidence>
<dbReference type="EMBL" id="CM055736">
    <property type="protein sequence ID" value="KAJ8007296.1"/>
    <property type="molecule type" value="Genomic_DNA"/>
</dbReference>
<protein>
    <submittedName>
        <fullName evidence="1">Uncharacterized protein</fullName>
    </submittedName>
</protein>
<proteinExistence type="predicted"/>
<accession>A0ACC2GV05</accession>
<name>A0ACC2GV05_DALPE</name>
<sequence length="81" mass="8919">MLSYIIGLIRSSIDNIINLIPSLFSNMKPAITLEDANLKYALKLIDKEADKKAEPVIKPAKQVGMITEGQVSLLCCRSSKL</sequence>
<organism evidence="1 2">
    <name type="scientific">Dallia pectoralis</name>
    <name type="common">Alaska blackfish</name>
    <dbReference type="NCBI Taxonomy" id="75939"/>
    <lineage>
        <taxon>Eukaryota</taxon>
        <taxon>Metazoa</taxon>
        <taxon>Chordata</taxon>
        <taxon>Craniata</taxon>
        <taxon>Vertebrata</taxon>
        <taxon>Euteleostomi</taxon>
        <taxon>Actinopterygii</taxon>
        <taxon>Neopterygii</taxon>
        <taxon>Teleostei</taxon>
        <taxon>Protacanthopterygii</taxon>
        <taxon>Esociformes</taxon>
        <taxon>Umbridae</taxon>
        <taxon>Dallia</taxon>
    </lineage>
</organism>
<keyword evidence="2" id="KW-1185">Reference proteome</keyword>
<gene>
    <name evidence="1" type="ORF">DPEC_G00116060</name>
</gene>
<comment type="caution">
    <text evidence="1">The sequence shown here is derived from an EMBL/GenBank/DDBJ whole genome shotgun (WGS) entry which is preliminary data.</text>
</comment>
<evidence type="ECO:0000313" key="1">
    <source>
        <dbReference type="EMBL" id="KAJ8007296.1"/>
    </source>
</evidence>